<name>A0AAE7X152_9CAUD</name>
<dbReference type="Proteomes" id="UP000827517">
    <property type="component" value="Segment"/>
</dbReference>
<keyword evidence="2" id="KW-1185">Reference proteome</keyword>
<accession>A0AAE7X152</accession>
<reference evidence="1" key="1">
    <citation type="submission" date="2021-07" db="EMBL/GenBank/DDBJ databases">
        <authorList>
            <person name="Roth S.J."/>
            <person name="Krukonis G.P."/>
            <person name="Delesalle V.A."/>
        </authorList>
    </citation>
    <scope>NUCLEOTIDE SEQUENCE</scope>
</reference>
<dbReference type="RefSeq" id="YP_010668039.1">
    <property type="nucleotide sequence ID" value="NC_070952.1"/>
</dbReference>
<sequence length="152" mass="17844">MESDFYKKLAKLRVYTVNSVLERSKRSSKQVSEDFDKELTRIANSIQNGYTLGAQRMSAMGELYRPYKYLNVTMTSINHPELSVVQPDRKWKNIYKPTHPPAICVVITRGSVSVTVTDETISKLIAWSKSWRKQKPTTFEECEQDHFYQQWW</sequence>
<dbReference type="KEGG" id="vg:77944163"/>
<evidence type="ECO:0000313" key="2">
    <source>
        <dbReference type="Proteomes" id="UP000827517"/>
    </source>
</evidence>
<dbReference type="GeneID" id="77944163"/>
<organism evidence="1 2">
    <name type="scientific">Erwinia phage AH04</name>
    <dbReference type="NCBI Taxonomy" id="2869569"/>
    <lineage>
        <taxon>Viruses</taxon>
        <taxon>Duplodnaviria</taxon>
        <taxon>Heunggongvirae</taxon>
        <taxon>Uroviricota</taxon>
        <taxon>Caudoviricetes</taxon>
        <taxon>Chimalliviridae</taxon>
        <taxon>Meadowvirus</taxon>
        <taxon>Meadowvirus AH04</taxon>
    </lineage>
</organism>
<gene>
    <name evidence="1" type="primary">285</name>
    <name evidence="1" type="ORF">AH04_285</name>
</gene>
<evidence type="ECO:0000313" key="1">
    <source>
        <dbReference type="EMBL" id="QZA70758.1"/>
    </source>
</evidence>
<protein>
    <submittedName>
        <fullName evidence="1">Uncharacterized protein</fullName>
    </submittedName>
</protein>
<proteinExistence type="predicted"/>
<dbReference type="EMBL" id="MZ501267">
    <property type="protein sequence ID" value="QZA70758.1"/>
    <property type="molecule type" value="Genomic_DNA"/>
</dbReference>